<keyword evidence="12" id="KW-1185">Reference proteome</keyword>
<evidence type="ECO:0000313" key="12">
    <source>
        <dbReference type="Proteomes" id="UP001431776"/>
    </source>
</evidence>
<keyword evidence="2" id="KW-1277">Toxin-antitoxin system</keyword>
<keyword evidence="7" id="KW-0067">ATP-binding</keyword>
<evidence type="ECO:0000256" key="8">
    <source>
        <dbReference type="ARBA" id="ARBA00022842"/>
    </source>
</evidence>
<evidence type="ECO:0000259" key="10">
    <source>
        <dbReference type="Pfam" id="PF01909"/>
    </source>
</evidence>
<feature type="domain" description="Polymerase nucleotidyl transferase" evidence="10">
    <location>
        <begin position="12"/>
        <end position="89"/>
    </location>
</feature>
<evidence type="ECO:0000256" key="2">
    <source>
        <dbReference type="ARBA" id="ARBA00022649"/>
    </source>
</evidence>
<evidence type="ECO:0000256" key="9">
    <source>
        <dbReference type="ARBA" id="ARBA00038276"/>
    </source>
</evidence>
<evidence type="ECO:0000256" key="1">
    <source>
        <dbReference type="ARBA" id="ARBA00001946"/>
    </source>
</evidence>
<comment type="similarity">
    <text evidence="9">Belongs to the MntA antitoxin family.</text>
</comment>
<dbReference type="Pfam" id="PF01909">
    <property type="entry name" value="NTP_transf_2"/>
    <property type="match status" value="1"/>
</dbReference>
<dbReference type="InterPro" id="IPR002934">
    <property type="entry name" value="Polymerase_NTP_transf_dom"/>
</dbReference>
<evidence type="ECO:0000256" key="6">
    <source>
        <dbReference type="ARBA" id="ARBA00022741"/>
    </source>
</evidence>
<dbReference type="PANTHER" id="PTHR33571">
    <property type="entry name" value="SSL8005 PROTEIN"/>
    <property type="match status" value="1"/>
</dbReference>
<evidence type="ECO:0000313" key="11">
    <source>
        <dbReference type="EMBL" id="MDI6449384.1"/>
    </source>
</evidence>
<reference evidence="11" key="1">
    <citation type="submission" date="2023-05" db="EMBL/GenBank/DDBJ databases">
        <title>Anaerotaeda fermentans gen. nov., sp. nov., a novel anaerobic planctomycete of the new family within the order Sedimentisphaerales isolated from Taman Peninsula, Russia.</title>
        <authorList>
            <person name="Khomyakova M.A."/>
            <person name="Merkel A.Y."/>
            <person name="Slobodkin A.I."/>
        </authorList>
    </citation>
    <scope>NUCLEOTIDE SEQUENCE</scope>
    <source>
        <strain evidence="11">M17dextr</strain>
    </source>
</reference>
<keyword evidence="6" id="KW-0547">Nucleotide-binding</keyword>
<dbReference type="InterPro" id="IPR052038">
    <property type="entry name" value="Type-VII_TA_antitoxin"/>
</dbReference>
<evidence type="ECO:0000256" key="3">
    <source>
        <dbReference type="ARBA" id="ARBA00022679"/>
    </source>
</evidence>
<dbReference type="GO" id="GO:0046872">
    <property type="term" value="F:metal ion binding"/>
    <property type="evidence" value="ECO:0007669"/>
    <property type="project" value="UniProtKB-KW"/>
</dbReference>
<accession>A0AAW6TYT1</accession>
<keyword evidence="5" id="KW-0479">Metal-binding</keyword>
<dbReference type="RefSeq" id="WP_349244792.1">
    <property type="nucleotide sequence ID" value="NZ_JASCXX010000010.1"/>
</dbReference>
<comment type="caution">
    <text evidence="11">The sequence shown here is derived from an EMBL/GenBank/DDBJ whole genome shotgun (WGS) entry which is preliminary data.</text>
</comment>
<evidence type="ECO:0000256" key="7">
    <source>
        <dbReference type="ARBA" id="ARBA00022840"/>
    </source>
</evidence>
<dbReference type="GO" id="GO:0016779">
    <property type="term" value="F:nucleotidyltransferase activity"/>
    <property type="evidence" value="ECO:0007669"/>
    <property type="project" value="UniProtKB-KW"/>
</dbReference>
<dbReference type="Proteomes" id="UP001431776">
    <property type="component" value="Unassembled WGS sequence"/>
</dbReference>
<dbReference type="Gene3D" id="3.30.460.10">
    <property type="entry name" value="Beta Polymerase, domain 2"/>
    <property type="match status" value="1"/>
</dbReference>
<keyword evidence="8" id="KW-0460">Magnesium</keyword>
<comment type="cofactor">
    <cofactor evidence="1">
        <name>Mg(2+)</name>
        <dbReference type="ChEBI" id="CHEBI:18420"/>
    </cofactor>
</comment>
<evidence type="ECO:0000256" key="5">
    <source>
        <dbReference type="ARBA" id="ARBA00022723"/>
    </source>
</evidence>
<dbReference type="InterPro" id="IPR043519">
    <property type="entry name" value="NT_sf"/>
</dbReference>
<name>A0AAW6TYT1_9BACT</name>
<dbReference type="CDD" id="cd05403">
    <property type="entry name" value="NT_KNTase_like"/>
    <property type="match status" value="1"/>
</dbReference>
<gene>
    <name evidence="11" type="ORF">QJ522_10060</name>
</gene>
<keyword evidence="4" id="KW-0548">Nucleotidyltransferase</keyword>
<dbReference type="PANTHER" id="PTHR33571:SF12">
    <property type="entry name" value="BSL3053 PROTEIN"/>
    <property type="match status" value="1"/>
</dbReference>
<dbReference type="GO" id="GO:0005524">
    <property type="term" value="F:ATP binding"/>
    <property type="evidence" value="ECO:0007669"/>
    <property type="project" value="UniProtKB-KW"/>
</dbReference>
<dbReference type="AlphaFoldDB" id="A0AAW6TYT1"/>
<dbReference type="EMBL" id="JASCXX010000010">
    <property type="protein sequence ID" value="MDI6449384.1"/>
    <property type="molecule type" value="Genomic_DNA"/>
</dbReference>
<evidence type="ECO:0000256" key="4">
    <source>
        <dbReference type="ARBA" id="ARBA00022695"/>
    </source>
</evidence>
<organism evidence="11 12">
    <name type="scientific">Anaerobaca lacustris</name>
    <dbReference type="NCBI Taxonomy" id="3044600"/>
    <lineage>
        <taxon>Bacteria</taxon>
        <taxon>Pseudomonadati</taxon>
        <taxon>Planctomycetota</taxon>
        <taxon>Phycisphaerae</taxon>
        <taxon>Sedimentisphaerales</taxon>
        <taxon>Anaerobacaceae</taxon>
        <taxon>Anaerobaca</taxon>
    </lineage>
</organism>
<keyword evidence="3" id="KW-0808">Transferase</keyword>
<protein>
    <submittedName>
        <fullName evidence="11">Nucleotidyltransferase family protein</fullName>
    </submittedName>
</protein>
<proteinExistence type="inferred from homology"/>
<dbReference type="SUPFAM" id="SSF81301">
    <property type="entry name" value="Nucleotidyltransferase"/>
    <property type="match status" value="1"/>
</dbReference>
<sequence length="96" mass="10311">MGISEIIGDKREAILALAAKYGASNVRIFGSVAEGKADEASDVDFLVDMAPGRSLFDMGGLLMDLQDLLGRKVDVVTEAGLRNRIRQSVCDQAVRL</sequence>